<dbReference type="GO" id="GO:0000155">
    <property type="term" value="F:phosphorelay sensor kinase activity"/>
    <property type="evidence" value="ECO:0007669"/>
    <property type="project" value="InterPro"/>
</dbReference>
<keyword evidence="3" id="KW-0808">Transferase</keyword>
<evidence type="ECO:0000256" key="3">
    <source>
        <dbReference type="ARBA" id="ARBA00022679"/>
    </source>
</evidence>
<keyword evidence="5" id="KW-0418">Kinase</keyword>
<dbReference type="PANTHER" id="PTHR24421:SF40">
    <property type="entry name" value="SENSOR HISTIDINE KINASE YHCY"/>
    <property type="match status" value="1"/>
</dbReference>
<evidence type="ECO:0000256" key="1">
    <source>
        <dbReference type="ARBA" id="ARBA00000085"/>
    </source>
</evidence>
<dbReference type="PANTHER" id="PTHR24421">
    <property type="entry name" value="NITRATE/NITRITE SENSOR PROTEIN NARX-RELATED"/>
    <property type="match status" value="1"/>
</dbReference>
<evidence type="ECO:0000256" key="7">
    <source>
        <dbReference type="ARBA" id="ARBA00023012"/>
    </source>
</evidence>
<keyword evidence="10" id="KW-1185">Reference proteome</keyword>
<evidence type="ECO:0000259" key="8">
    <source>
        <dbReference type="PROSITE" id="PS50109"/>
    </source>
</evidence>
<dbReference type="InterPro" id="IPR011712">
    <property type="entry name" value="Sig_transdc_His_kin_sub3_dim/P"/>
</dbReference>
<gene>
    <name evidence="9" type="ORF">CHM34_12630</name>
</gene>
<dbReference type="Pfam" id="PF02518">
    <property type="entry name" value="HATPase_c"/>
    <property type="match status" value="1"/>
</dbReference>
<name>A0A235B4L4_9BACL</name>
<dbReference type="SMART" id="SM00065">
    <property type="entry name" value="GAF"/>
    <property type="match status" value="2"/>
</dbReference>
<dbReference type="InterPro" id="IPR003594">
    <property type="entry name" value="HATPase_dom"/>
</dbReference>
<dbReference type="RefSeq" id="WP_094264966.1">
    <property type="nucleotide sequence ID" value="NZ_NOWF01000007.1"/>
</dbReference>
<dbReference type="Pfam" id="PF13185">
    <property type="entry name" value="GAF_2"/>
    <property type="match status" value="1"/>
</dbReference>
<dbReference type="CDD" id="cd16917">
    <property type="entry name" value="HATPase_UhpB-NarQ-NarX-like"/>
    <property type="match status" value="1"/>
</dbReference>
<evidence type="ECO:0000256" key="5">
    <source>
        <dbReference type="ARBA" id="ARBA00022777"/>
    </source>
</evidence>
<keyword evidence="6" id="KW-0067">ATP-binding</keyword>
<dbReference type="SUPFAM" id="SSF55874">
    <property type="entry name" value="ATPase domain of HSP90 chaperone/DNA topoisomerase II/histidine kinase"/>
    <property type="match status" value="1"/>
</dbReference>
<evidence type="ECO:0000256" key="4">
    <source>
        <dbReference type="ARBA" id="ARBA00022741"/>
    </source>
</evidence>
<feature type="domain" description="Histidine kinase" evidence="8">
    <location>
        <begin position="449"/>
        <end position="537"/>
    </location>
</feature>
<dbReference type="EC" id="2.7.13.3" evidence="2"/>
<comment type="catalytic activity">
    <reaction evidence="1">
        <text>ATP + protein L-histidine = ADP + protein N-phospho-L-histidine.</text>
        <dbReference type="EC" id="2.7.13.3"/>
    </reaction>
</comment>
<dbReference type="AlphaFoldDB" id="A0A235B4L4"/>
<dbReference type="EMBL" id="NOWF01000007">
    <property type="protein sequence ID" value="OYD07223.1"/>
    <property type="molecule type" value="Genomic_DNA"/>
</dbReference>
<dbReference type="Gene3D" id="1.20.5.1930">
    <property type="match status" value="1"/>
</dbReference>
<keyword evidence="4" id="KW-0547">Nucleotide-binding</keyword>
<dbReference type="InterPro" id="IPR050482">
    <property type="entry name" value="Sensor_HK_TwoCompSys"/>
</dbReference>
<protein>
    <recommendedName>
        <fullName evidence="2">histidine kinase</fullName>
        <ecNumber evidence="2">2.7.13.3</ecNumber>
    </recommendedName>
</protein>
<proteinExistence type="predicted"/>
<dbReference type="PROSITE" id="PS50109">
    <property type="entry name" value="HIS_KIN"/>
    <property type="match status" value="1"/>
</dbReference>
<dbReference type="OrthoDB" id="9795828at2"/>
<dbReference type="GO" id="GO:0005524">
    <property type="term" value="F:ATP binding"/>
    <property type="evidence" value="ECO:0007669"/>
    <property type="project" value="UniProtKB-KW"/>
</dbReference>
<sequence>MTGDLRERERFTLKTIAETLNQSSELKPMLQSVLEKLLEVTGLATGWIYLVKEKPHYFPVALHHLPPALSRENQKPMCEGGCWCLERFWDGRLKQAVNIIECKRLEDAVQYNWGDTRGITHHATVPLTAGAERIGLLNVASPGKELFSEDELALLQSVAYQIGTAVKKTWLFQAQQKRAEHYSKLDEVTRMIWQARDVEKLPEEVMGRIGYFFGWPYLSCWIKSGDQLQLRSLFADGKLTAPGVSAPADRLGEISAALSDHRGAFGGRVARLLRHWMPECAVVGAASLYTEKKKIGGVLAFGHTRAEDVDETDFQILKAVAYHLSLAVESARVDERRQQIRVSEERNRLARDLHDSVNQKLFSLSLTARGLGEVLPEEEGLIRDSLLDIQTLSQDALREMHSLIWQLRPSGLEEGLVTALKNYGKDLELDVSEEVKGVGNLPPGVEEALWRIGQEALNNVSKHARTRRVTISLELKEQVVRMEVIDDGCGFADRKTNRRSLGITGMMERVELLGGSLELASRPGKGTAVRVFFSMDGRRSGDADSRSVSG</sequence>
<dbReference type="SUPFAM" id="SSF55781">
    <property type="entry name" value="GAF domain-like"/>
    <property type="match status" value="2"/>
</dbReference>
<dbReference type="InterPro" id="IPR005467">
    <property type="entry name" value="His_kinase_dom"/>
</dbReference>
<comment type="caution">
    <text evidence="9">The sequence shown here is derived from an EMBL/GenBank/DDBJ whole genome shotgun (WGS) entry which is preliminary data.</text>
</comment>
<evidence type="ECO:0000256" key="2">
    <source>
        <dbReference type="ARBA" id="ARBA00012438"/>
    </source>
</evidence>
<evidence type="ECO:0000256" key="6">
    <source>
        <dbReference type="ARBA" id="ARBA00022840"/>
    </source>
</evidence>
<dbReference type="InterPro" id="IPR036890">
    <property type="entry name" value="HATPase_C_sf"/>
</dbReference>
<organism evidence="9 10">
    <name type="scientific">Paludifilum halophilum</name>
    <dbReference type="NCBI Taxonomy" id="1642702"/>
    <lineage>
        <taxon>Bacteria</taxon>
        <taxon>Bacillati</taxon>
        <taxon>Bacillota</taxon>
        <taxon>Bacilli</taxon>
        <taxon>Bacillales</taxon>
        <taxon>Thermoactinomycetaceae</taxon>
        <taxon>Paludifilum</taxon>
    </lineage>
</organism>
<dbReference type="Proteomes" id="UP000215459">
    <property type="component" value="Unassembled WGS sequence"/>
</dbReference>
<dbReference type="SMART" id="SM00387">
    <property type="entry name" value="HATPase_c"/>
    <property type="match status" value="1"/>
</dbReference>
<accession>A0A235B4L4</accession>
<dbReference type="Pfam" id="PF07730">
    <property type="entry name" value="HisKA_3"/>
    <property type="match status" value="1"/>
</dbReference>
<dbReference type="Gene3D" id="3.30.450.40">
    <property type="match status" value="2"/>
</dbReference>
<evidence type="ECO:0000313" key="10">
    <source>
        <dbReference type="Proteomes" id="UP000215459"/>
    </source>
</evidence>
<dbReference type="GO" id="GO:0016020">
    <property type="term" value="C:membrane"/>
    <property type="evidence" value="ECO:0007669"/>
    <property type="project" value="InterPro"/>
</dbReference>
<reference evidence="9 10" key="1">
    <citation type="submission" date="2017-07" db="EMBL/GenBank/DDBJ databases">
        <title>The genome sequence of Paludifilum halophilum highlights mechanisms for microbial adaptation to high salt environemnts.</title>
        <authorList>
            <person name="Belbahri L."/>
        </authorList>
    </citation>
    <scope>NUCLEOTIDE SEQUENCE [LARGE SCALE GENOMIC DNA]</scope>
    <source>
        <strain evidence="9 10">DSM 102817</strain>
    </source>
</reference>
<evidence type="ECO:0000313" key="9">
    <source>
        <dbReference type="EMBL" id="OYD07223.1"/>
    </source>
</evidence>
<dbReference type="GO" id="GO:0046983">
    <property type="term" value="F:protein dimerization activity"/>
    <property type="evidence" value="ECO:0007669"/>
    <property type="project" value="InterPro"/>
</dbReference>
<keyword evidence="7" id="KW-0902">Two-component regulatory system</keyword>
<dbReference type="InterPro" id="IPR003018">
    <property type="entry name" value="GAF"/>
</dbReference>
<dbReference type="InterPro" id="IPR029016">
    <property type="entry name" value="GAF-like_dom_sf"/>
</dbReference>
<dbReference type="Gene3D" id="3.30.565.10">
    <property type="entry name" value="Histidine kinase-like ATPase, C-terminal domain"/>
    <property type="match status" value="1"/>
</dbReference>